<dbReference type="SMART" id="SM00116">
    <property type="entry name" value="CBS"/>
    <property type="match status" value="2"/>
</dbReference>
<feature type="domain" description="CBS" evidence="11">
    <location>
        <begin position="274"/>
        <end position="331"/>
    </location>
</feature>
<dbReference type="InterPro" id="IPR046342">
    <property type="entry name" value="CBS_dom_sf"/>
</dbReference>
<evidence type="ECO:0000256" key="1">
    <source>
        <dbReference type="ARBA" id="ARBA00004651"/>
    </source>
</evidence>
<dbReference type="InterPro" id="IPR000644">
    <property type="entry name" value="CBS_dom"/>
</dbReference>
<dbReference type="SUPFAM" id="SSF56176">
    <property type="entry name" value="FAD-binding/transporter-associated domain-like"/>
    <property type="match status" value="1"/>
</dbReference>
<evidence type="ECO:0000259" key="11">
    <source>
        <dbReference type="PROSITE" id="PS51371"/>
    </source>
</evidence>
<dbReference type="InterPro" id="IPR036318">
    <property type="entry name" value="FAD-bd_PCMH-like_sf"/>
</dbReference>
<feature type="transmembrane region" description="Helical" evidence="10">
    <location>
        <begin position="96"/>
        <end position="114"/>
    </location>
</feature>
<protein>
    <submittedName>
        <fullName evidence="12">Magnesium and cobalt efflux protein CorC</fullName>
    </submittedName>
</protein>
<dbReference type="EMBL" id="SJPP01000003">
    <property type="protein sequence ID" value="TWU06627.1"/>
    <property type="molecule type" value="Genomic_DNA"/>
</dbReference>
<evidence type="ECO:0000256" key="2">
    <source>
        <dbReference type="ARBA" id="ARBA00006337"/>
    </source>
</evidence>
<comment type="similarity">
    <text evidence="2">Belongs to the UPF0053 family.</text>
</comment>
<accession>A0A5C6B4F9</accession>
<dbReference type="CDD" id="cd04590">
    <property type="entry name" value="CBS_pair_CorC_HlyC_assoc"/>
    <property type="match status" value="1"/>
</dbReference>
<reference evidence="12 13" key="1">
    <citation type="submission" date="2019-02" db="EMBL/GenBank/DDBJ databases">
        <title>Deep-cultivation of Planctomycetes and their phenomic and genomic characterization uncovers novel biology.</title>
        <authorList>
            <person name="Wiegand S."/>
            <person name="Jogler M."/>
            <person name="Boedeker C."/>
            <person name="Pinto D."/>
            <person name="Vollmers J."/>
            <person name="Rivas-Marin E."/>
            <person name="Kohn T."/>
            <person name="Peeters S.H."/>
            <person name="Heuer A."/>
            <person name="Rast P."/>
            <person name="Oberbeckmann S."/>
            <person name="Bunk B."/>
            <person name="Jeske O."/>
            <person name="Meyerdierks A."/>
            <person name="Storesund J.E."/>
            <person name="Kallscheuer N."/>
            <person name="Luecker S."/>
            <person name="Lage O.M."/>
            <person name="Pohl T."/>
            <person name="Merkel B.J."/>
            <person name="Hornburger P."/>
            <person name="Mueller R.-W."/>
            <person name="Bruemmer F."/>
            <person name="Labrenz M."/>
            <person name="Spormann A.M."/>
            <person name="Op Den Camp H."/>
            <person name="Overmann J."/>
            <person name="Amann R."/>
            <person name="Jetten M.S.M."/>
            <person name="Mascher T."/>
            <person name="Medema M.H."/>
            <person name="Devos D.P."/>
            <person name="Kaster A.-K."/>
            <person name="Ovreas L."/>
            <person name="Rohde M."/>
            <person name="Galperin M.Y."/>
            <person name="Jogler C."/>
        </authorList>
    </citation>
    <scope>NUCLEOTIDE SEQUENCE [LARGE SCALE GENOMIC DNA]</scope>
    <source>
        <strain evidence="12 13">CA54</strain>
    </source>
</reference>
<keyword evidence="3" id="KW-1003">Cell membrane</keyword>
<name>A0A5C6B4F9_9PLAN</name>
<dbReference type="RefSeq" id="WP_146373497.1">
    <property type="nucleotide sequence ID" value="NZ_SJPP01000003.1"/>
</dbReference>
<evidence type="ECO:0000256" key="3">
    <source>
        <dbReference type="ARBA" id="ARBA00022475"/>
    </source>
</evidence>
<dbReference type="Pfam" id="PF03471">
    <property type="entry name" value="CorC_HlyC"/>
    <property type="match status" value="1"/>
</dbReference>
<keyword evidence="8 10" id="KW-0472">Membrane</keyword>
<dbReference type="InterPro" id="IPR005170">
    <property type="entry name" value="Transptr-assoc_dom"/>
</dbReference>
<keyword evidence="13" id="KW-1185">Reference proteome</keyword>
<evidence type="ECO:0000256" key="5">
    <source>
        <dbReference type="ARBA" id="ARBA00022737"/>
    </source>
</evidence>
<keyword evidence="5" id="KW-0677">Repeat</keyword>
<keyword evidence="7 9" id="KW-0129">CBS domain</keyword>
<evidence type="ECO:0000256" key="6">
    <source>
        <dbReference type="ARBA" id="ARBA00022989"/>
    </source>
</evidence>
<dbReference type="Gene3D" id="3.10.580.10">
    <property type="entry name" value="CBS-domain"/>
    <property type="match status" value="1"/>
</dbReference>
<keyword evidence="4 10" id="KW-0812">Transmembrane</keyword>
<comment type="subcellular location">
    <subcellularLocation>
        <location evidence="1">Cell membrane</location>
        <topology evidence="1">Multi-pass membrane protein</topology>
    </subcellularLocation>
</comment>
<feature type="domain" description="CBS" evidence="11">
    <location>
        <begin position="208"/>
        <end position="268"/>
    </location>
</feature>
<keyword evidence="6 10" id="KW-1133">Transmembrane helix</keyword>
<dbReference type="Pfam" id="PF01595">
    <property type="entry name" value="CNNM"/>
    <property type="match status" value="1"/>
</dbReference>
<dbReference type="PANTHER" id="PTHR22777:SF32">
    <property type="entry name" value="UPF0053 INNER MEMBRANE PROTEIN YFJD"/>
    <property type="match status" value="1"/>
</dbReference>
<evidence type="ECO:0000313" key="13">
    <source>
        <dbReference type="Proteomes" id="UP000320735"/>
    </source>
</evidence>
<dbReference type="PROSITE" id="PS51371">
    <property type="entry name" value="CBS"/>
    <property type="match status" value="2"/>
</dbReference>
<comment type="caution">
    <text evidence="12">The sequence shown here is derived from an EMBL/GenBank/DDBJ whole genome shotgun (WGS) entry which is preliminary data.</text>
</comment>
<sequence>MIPLLFTGISTALLFFSALAAYSFSDFSRRRLEEICRHRGLNDRFGMILRHYEQAVLGWQLVSLISFVAALISGARSCGFSLSDTGEWTLADVGSAVLLGGMLFFSAVIFPWAISRVAGESFICFTWSMTRGLLLLFKPVIWFTGWVDTIVHRLAGRQEPENGDATNITEEILTVVDEGQREGVLELEAGTMIHRVMELQEADVADIMVPRTDMTCIHVESPLQAAREKLLEAGHSRVPIIGESPDDIIGVLYAKDLLNFLNSDGNSSAELRDIVRQPFYVPESTGIDTLLQMMKTQRVHLAIVLDEYGGVAGLATMEDILEEIVGEIVDEFDSAETEPFRQISDAVTEVDARVHVDDVNERLKLALPDDRDYDTIGGFAFSVLGHIPTAGESFEWEQAQFTILEADKRKIVRLQIEIEPSVAAEADAG</sequence>
<dbReference type="OrthoDB" id="9798188at2"/>
<dbReference type="Proteomes" id="UP000320735">
    <property type="component" value="Unassembled WGS sequence"/>
</dbReference>
<dbReference type="AlphaFoldDB" id="A0A5C6B4F9"/>
<organism evidence="12 13">
    <name type="scientific">Symmachiella macrocystis</name>
    <dbReference type="NCBI Taxonomy" id="2527985"/>
    <lineage>
        <taxon>Bacteria</taxon>
        <taxon>Pseudomonadati</taxon>
        <taxon>Planctomycetota</taxon>
        <taxon>Planctomycetia</taxon>
        <taxon>Planctomycetales</taxon>
        <taxon>Planctomycetaceae</taxon>
        <taxon>Symmachiella</taxon>
    </lineage>
</organism>
<proteinExistence type="inferred from homology"/>
<dbReference type="InterPro" id="IPR016169">
    <property type="entry name" value="FAD-bd_PCMH_sub2"/>
</dbReference>
<dbReference type="SMART" id="SM01091">
    <property type="entry name" value="CorC_HlyC"/>
    <property type="match status" value="1"/>
</dbReference>
<evidence type="ECO:0000256" key="7">
    <source>
        <dbReference type="ARBA" id="ARBA00023122"/>
    </source>
</evidence>
<evidence type="ECO:0000256" key="10">
    <source>
        <dbReference type="SAM" id="Phobius"/>
    </source>
</evidence>
<evidence type="ECO:0000313" key="12">
    <source>
        <dbReference type="EMBL" id="TWU06627.1"/>
    </source>
</evidence>
<dbReference type="FunFam" id="3.10.580.10:FF:000002">
    <property type="entry name" value="Magnesium/cobalt efflux protein CorC"/>
    <property type="match status" value="1"/>
</dbReference>
<gene>
    <name evidence="12" type="primary">corC_3</name>
    <name evidence="12" type="ORF">CA54_50240</name>
</gene>
<dbReference type="InterPro" id="IPR044751">
    <property type="entry name" value="Ion_transp-like_CBS"/>
</dbReference>
<feature type="transmembrane region" description="Helical" evidence="10">
    <location>
        <begin position="57"/>
        <end position="75"/>
    </location>
</feature>
<evidence type="ECO:0000256" key="8">
    <source>
        <dbReference type="ARBA" id="ARBA00023136"/>
    </source>
</evidence>
<evidence type="ECO:0000256" key="9">
    <source>
        <dbReference type="PROSITE-ProRule" id="PRU00703"/>
    </source>
</evidence>
<dbReference type="GO" id="GO:0050660">
    <property type="term" value="F:flavin adenine dinucleotide binding"/>
    <property type="evidence" value="ECO:0007669"/>
    <property type="project" value="InterPro"/>
</dbReference>
<dbReference type="InterPro" id="IPR002550">
    <property type="entry name" value="CNNM"/>
</dbReference>
<dbReference type="GO" id="GO:0005886">
    <property type="term" value="C:plasma membrane"/>
    <property type="evidence" value="ECO:0007669"/>
    <property type="project" value="UniProtKB-SubCell"/>
</dbReference>
<dbReference type="Gene3D" id="3.30.465.10">
    <property type="match status" value="1"/>
</dbReference>
<dbReference type="SUPFAM" id="SSF54631">
    <property type="entry name" value="CBS-domain pair"/>
    <property type="match status" value="1"/>
</dbReference>
<evidence type="ECO:0000256" key="4">
    <source>
        <dbReference type="ARBA" id="ARBA00022692"/>
    </source>
</evidence>
<dbReference type="Pfam" id="PF00571">
    <property type="entry name" value="CBS"/>
    <property type="match status" value="2"/>
</dbReference>
<dbReference type="PANTHER" id="PTHR22777">
    <property type="entry name" value="HEMOLYSIN-RELATED"/>
    <property type="match status" value="1"/>
</dbReference>